<evidence type="ECO:0000256" key="6">
    <source>
        <dbReference type="ARBA" id="ARBA00023235"/>
    </source>
</evidence>
<dbReference type="AlphaFoldDB" id="A0A1I5YJM7"/>
<dbReference type="SUPFAM" id="SSF56784">
    <property type="entry name" value="HAD-like"/>
    <property type="match status" value="1"/>
</dbReference>
<evidence type="ECO:0000256" key="7">
    <source>
        <dbReference type="ARBA" id="ARBA00023277"/>
    </source>
</evidence>
<dbReference type="InterPro" id="IPR051600">
    <property type="entry name" value="Beta-PGM-like"/>
</dbReference>
<comment type="catalytic activity">
    <reaction evidence="8">
        <text>beta-D-glucose 1-phosphate = beta-D-glucose 6-phosphate</text>
        <dbReference type="Rhea" id="RHEA:20113"/>
        <dbReference type="ChEBI" id="CHEBI:57684"/>
        <dbReference type="ChEBI" id="CHEBI:58247"/>
        <dbReference type="EC" id="5.4.2.6"/>
    </reaction>
</comment>
<evidence type="ECO:0000313" key="12">
    <source>
        <dbReference type="Proteomes" id="UP000199306"/>
    </source>
</evidence>
<evidence type="ECO:0000256" key="9">
    <source>
        <dbReference type="ARBA" id="ARBA00044968"/>
    </source>
</evidence>
<keyword evidence="4" id="KW-0479">Metal-binding</keyword>
<dbReference type="Gene3D" id="3.40.50.1000">
    <property type="entry name" value="HAD superfamily/HAD-like"/>
    <property type="match status" value="1"/>
</dbReference>
<accession>A0A1I5YJM7</accession>
<keyword evidence="5" id="KW-0460">Magnesium</keyword>
<dbReference type="RefSeq" id="WP_092019527.1">
    <property type="nucleotide sequence ID" value="NZ_FOXH01000019.1"/>
</dbReference>
<name>A0A1I5YJM7_9BACT</name>
<sequence length="219" mass="24770">MTTIALIFDMDGVLVDNLQYHVEAWLAYCRKHDIPLTREEFFEHLNGKNARDTFEYFYKKPIDTKVADELNEEKEILYREIYKDHIKPAEGLITLLKDLKSKGVKLAVGTSAAKNNIDFTLDNTGIREYFDEIIDSSMVKKGKPFPDIYLKAAEKLGVPPTHCIVAEDALMGIQAGLSAGMKVIGVTTSHTAQELSHTDLQVQDFREVTYESLLKLLSL</sequence>
<evidence type="ECO:0000256" key="1">
    <source>
        <dbReference type="ARBA" id="ARBA00001946"/>
    </source>
</evidence>
<organism evidence="11 12">
    <name type="scientific">Pseudarcicella hirudinis</name>
    <dbReference type="NCBI Taxonomy" id="1079859"/>
    <lineage>
        <taxon>Bacteria</taxon>
        <taxon>Pseudomonadati</taxon>
        <taxon>Bacteroidota</taxon>
        <taxon>Cytophagia</taxon>
        <taxon>Cytophagales</taxon>
        <taxon>Flectobacillaceae</taxon>
        <taxon>Pseudarcicella</taxon>
    </lineage>
</organism>
<dbReference type="InterPro" id="IPR041492">
    <property type="entry name" value="HAD_2"/>
</dbReference>
<dbReference type="SFLD" id="SFLDG01135">
    <property type="entry name" value="C1.5.6:_HAD__Beta-PGM__Phospha"/>
    <property type="match status" value="1"/>
</dbReference>
<gene>
    <name evidence="11" type="ORF">SAMN04515674_11945</name>
</gene>
<evidence type="ECO:0000313" key="11">
    <source>
        <dbReference type="EMBL" id="SFQ44350.1"/>
    </source>
</evidence>
<keyword evidence="6" id="KW-0413">Isomerase</keyword>
<dbReference type="InterPro" id="IPR023214">
    <property type="entry name" value="HAD_sf"/>
</dbReference>
<comment type="similarity">
    <text evidence="2">Belongs to the HAD-like hydrolase superfamily. CbbY/CbbZ/Gph/YieH family.</text>
</comment>
<dbReference type="EMBL" id="FOXH01000019">
    <property type="protein sequence ID" value="SFQ44350.1"/>
    <property type="molecule type" value="Genomic_DNA"/>
</dbReference>
<dbReference type="CDD" id="cd07505">
    <property type="entry name" value="HAD_BPGM-like"/>
    <property type="match status" value="1"/>
</dbReference>
<dbReference type="EC" id="5.4.2.6" evidence="9"/>
<proteinExistence type="inferred from homology"/>
<dbReference type="InterPro" id="IPR010976">
    <property type="entry name" value="B-phosphoglucomutase_hydrolase"/>
</dbReference>
<evidence type="ECO:0000256" key="10">
    <source>
        <dbReference type="ARBA" id="ARBA00044991"/>
    </source>
</evidence>
<dbReference type="InterPro" id="IPR006439">
    <property type="entry name" value="HAD-SF_hydro_IA"/>
</dbReference>
<comment type="cofactor">
    <cofactor evidence="1">
        <name>Mg(2+)</name>
        <dbReference type="ChEBI" id="CHEBI:18420"/>
    </cofactor>
</comment>
<dbReference type="NCBIfam" id="TIGR02009">
    <property type="entry name" value="PGMB-YQAB-SF"/>
    <property type="match status" value="1"/>
</dbReference>
<evidence type="ECO:0000256" key="4">
    <source>
        <dbReference type="ARBA" id="ARBA00022723"/>
    </source>
</evidence>
<dbReference type="InterPro" id="IPR036412">
    <property type="entry name" value="HAD-like_sf"/>
</dbReference>
<dbReference type="InterPro" id="IPR023198">
    <property type="entry name" value="PGP-like_dom2"/>
</dbReference>
<dbReference type="GO" id="GO:0016787">
    <property type="term" value="F:hydrolase activity"/>
    <property type="evidence" value="ECO:0007669"/>
    <property type="project" value="UniProtKB-KW"/>
</dbReference>
<dbReference type="PANTHER" id="PTHR46193:SF18">
    <property type="entry name" value="HEXITOL PHOSPHATASE B"/>
    <property type="match status" value="1"/>
</dbReference>
<keyword evidence="12" id="KW-1185">Reference proteome</keyword>
<dbReference type="PANTHER" id="PTHR46193">
    <property type="entry name" value="6-PHOSPHOGLUCONATE PHOSPHATASE"/>
    <property type="match status" value="1"/>
</dbReference>
<dbReference type="Proteomes" id="UP000199306">
    <property type="component" value="Unassembled WGS sequence"/>
</dbReference>
<reference evidence="11 12" key="1">
    <citation type="submission" date="2016-10" db="EMBL/GenBank/DDBJ databases">
        <authorList>
            <person name="de Groot N.N."/>
        </authorList>
    </citation>
    <scope>NUCLEOTIDE SEQUENCE [LARGE SCALE GENOMIC DNA]</scope>
    <source>
        <strain evidence="12">E92,LMG 26720,CCM 7988</strain>
    </source>
</reference>
<dbReference type="GO" id="GO:0046872">
    <property type="term" value="F:metal ion binding"/>
    <property type="evidence" value="ECO:0007669"/>
    <property type="project" value="UniProtKB-KW"/>
</dbReference>
<dbReference type="GO" id="GO:0008801">
    <property type="term" value="F:beta-phosphoglucomutase activity"/>
    <property type="evidence" value="ECO:0007669"/>
    <property type="project" value="UniProtKB-EC"/>
</dbReference>
<dbReference type="NCBIfam" id="TIGR01509">
    <property type="entry name" value="HAD-SF-IA-v3"/>
    <property type="match status" value="1"/>
</dbReference>
<dbReference type="SFLD" id="SFLDS00003">
    <property type="entry name" value="Haloacid_Dehalogenase"/>
    <property type="match status" value="1"/>
</dbReference>
<evidence type="ECO:0000256" key="3">
    <source>
        <dbReference type="ARBA" id="ARBA00022553"/>
    </source>
</evidence>
<dbReference type="STRING" id="1079859.SAMN04515674_11945"/>
<keyword evidence="7" id="KW-0119">Carbohydrate metabolism</keyword>
<evidence type="ECO:0000256" key="8">
    <source>
        <dbReference type="ARBA" id="ARBA00044926"/>
    </source>
</evidence>
<keyword evidence="3" id="KW-0597">Phosphoprotein</keyword>
<dbReference type="Gene3D" id="1.10.150.240">
    <property type="entry name" value="Putative phosphatase, domain 2"/>
    <property type="match status" value="1"/>
</dbReference>
<evidence type="ECO:0000256" key="2">
    <source>
        <dbReference type="ARBA" id="ARBA00006171"/>
    </source>
</evidence>
<evidence type="ECO:0000256" key="5">
    <source>
        <dbReference type="ARBA" id="ARBA00022842"/>
    </source>
</evidence>
<protein>
    <recommendedName>
        <fullName evidence="10">Beta-phosphoglucomutase</fullName>
        <ecNumber evidence="9">5.4.2.6</ecNumber>
    </recommendedName>
</protein>
<dbReference type="OrthoDB" id="9797743at2"/>
<dbReference type="SFLD" id="SFLDG01129">
    <property type="entry name" value="C1.5:_HAD__Beta-PGM__Phosphata"/>
    <property type="match status" value="1"/>
</dbReference>
<dbReference type="Pfam" id="PF13419">
    <property type="entry name" value="HAD_2"/>
    <property type="match status" value="1"/>
</dbReference>
<keyword evidence="11" id="KW-0378">Hydrolase</keyword>